<organism evidence="2 3">
    <name type="scientific">Romanomermis culicivorax</name>
    <name type="common">Nematode worm</name>
    <dbReference type="NCBI Taxonomy" id="13658"/>
    <lineage>
        <taxon>Eukaryota</taxon>
        <taxon>Metazoa</taxon>
        <taxon>Ecdysozoa</taxon>
        <taxon>Nematoda</taxon>
        <taxon>Enoplea</taxon>
        <taxon>Dorylaimia</taxon>
        <taxon>Mermithida</taxon>
        <taxon>Mermithoidea</taxon>
        <taxon>Mermithidae</taxon>
        <taxon>Romanomermis</taxon>
    </lineage>
</organism>
<dbReference type="PANTHER" id="PTHR46060">
    <property type="entry name" value="MARINER MOS1 TRANSPOSASE-LIKE PROTEIN"/>
    <property type="match status" value="1"/>
</dbReference>
<evidence type="ECO:0000313" key="3">
    <source>
        <dbReference type="WBParaSite" id="nRc.2.0.1.t37989-RA"/>
    </source>
</evidence>
<dbReference type="Pfam" id="PF17906">
    <property type="entry name" value="HTH_48"/>
    <property type="match status" value="1"/>
</dbReference>
<dbReference type="OMA" id="NTANYDW"/>
<evidence type="ECO:0000313" key="2">
    <source>
        <dbReference type="Proteomes" id="UP000887565"/>
    </source>
</evidence>
<dbReference type="Gene3D" id="1.10.10.1450">
    <property type="match status" value="1"/>
</dbReference>
<name>A0A915KJE3_ROMCU</name>
<dbReference type="InterPro" id="IPR052709">
    <property type="entry name" value="Transposase-MT_Hybrid"/>
</dbReference>
<proteinExistence type="predicted"/>
<accession>A0A915KJE3</accession>
<dbReference type="WBParaSite" id="nRc.2.0.1.t37989-RA">
    <property type="protein sequence ID" value="nRc.2.0.1.t37989-RA"/>
    <property type="gene ID" value="nRc.2.0.1.g37989"/>
</dbReference>
<sequence length="90" mass="10416">MSENLNIEQRCVIHYWMRQDFKAAEIHQKLVDVYGTNALGFSTVKHWIALFKTGRESFQDDPRQGAPKDVSTPENIEVIRQLVEADRGIK</sequence>
<dbReference type="AlphaFoldDB" id="A0A915KJE3"/>
<feature type="domain" description="Mos1 transposase HTH" evidence="1">
    <location>
        <begin position="10"/>
        <end position="54"/>
    </location>
</feature>
<reference evidence="3" key="1">
    <citation type="submission" date="2022-11" db="UniProtKB">
        <authorList>
            <consortium name="WormBaseParasite"/>
        </authorList>
    </citation>
    <scope>IDENTIFICATION</scope>
</reference>
<dbReference type="PANTHER" id="PTHR46060:SF1">
    <property type="entry name" value="MARINER MOS1 TRANSPOSASE-LIKE PROTEIN"/>
    <property type="match status" value="1"/>
</dbReference>
<keyword evidence="2" id="KW-1185">Reference proteome</keyword>
<evidence type="ECO:0000259" key="1">
    <source>
        <dbReference type="Pfam" id="PF17906"/>
    </source>
</evidence>
<protein>
    <submittedName>
        <fullName evidence="3">Mos1 transposase HTH domain-containing protein</fullName>
    </submittedName>
</protein>
<dbReference type="InterPro" id="IPR041426">
    <property type="entry name" value="Mos1_HTH"/>
</dbReference>
<dbReference type="Proteomes" id="UP000887565">
    <property type="component" value="Unplaced"/>
</dbReference>